<gene>
    <name evidence="1" type="ORF">UV54_C0001G0013</name>
</gene>
<reference evidence="1 2" key="1">
    <citation type="journal article" date="2015" name="Nature">
        <title>rRNA introns, odd ribosomes, and small enigmatic genomes across a large radiation of phyla.</title>
        <authorList>
            <person name="Brown C.T."/>
            <person name="Hug L.A."/>
            <person name="Thomas B.C."/>
            <person name="Sharon I."/>
            <person name="Castelle C.J."/>
            <person name="Singh A."/>
            <person name="Wilkins M.J."/>
            <person name="Williams K.H."/>
            <person name="Banfield J.F."/>
        </authorList>
    </citation>
    <scope>NUCLEOTIDE SEQUENCE [LARGE SCALE GENOMIC DNA]</scope>
</reference>
<organism evidence="1 2">
    <name type="scientific">Candidatus Beckwithbacteria bacterium GW2011_GWA2_43_10</name>
    <dbReference type="NCBI Taxonomy" id="1618369"/>
    <lineage>
        <taxon>Bacteria</taxon>
        <taxon>Candidatus Beckwithiibacteriota</taxon>
    </lineage>
</organism>
<name>A0A0G1F1H0_9BACT</name>
<evidence type="ECO:0000313" key="2">
    <source>
        <dbReference type="Proteomes" id="UP000034213"/>
    </source>
</evidence>
<evidence type="ECO:0008006" key="3">
    <source>
        <dbReference type="Google" id="ProtNLM"/>
    </source>
</evidence>
<dbReference type="EMBL" id="LCEW01000001">
    <property type="protein sequence ID" value="KKS80663.1"/>
    <property type="molecule type" value="Genomic_DNA"/>
</dbReference>
<proteinExistence type="predicted"/>
<evidence type="ECO:0000313" key="1">
    <source>
        <dbReference type="EMBL" id="KKS80663.1"/>
    </source>
</evidence>
<accession>A0A0G1F1H0</accession>
<sequence length="81" mass="9704">MCMLTKRVNFLFEEETLQMLRERAAVEQESVGELVRRAVKKTYVGDNKQRKIAKAIRDIRRIRKVFKNIDYKELINAGRKY</sequence>
<dbReference type="STRING" id="1618369.UV54_C0001G0013"/>
<comment type="caution">
    <text evidence="1">The sequence shown here is derived from an EMBL/GenBank/DDBJ whole genome shotgun (WGS) entry which is preliminary data.</text>
</comment>
<dbReference type="Proteomes" id="UP000034213">
    <property type="component" value="Unassembled WGS sequence"/>
</dbReference>
<dbReference type="AlphaFoldDB" id="A0A0G1F1H0"/>
<protein>
    <recommendedName>
        <fullName evidence="3">Ribbon-helix-helix protein CopG domain-containing protein</fullName>
    </recommendedName>
</protein>